<sequence>MTDGDERAALAERAAQAGARVASDAFRTDVAVEAKGEDDVVTEADRAAQRTTIEAIRESFPDDAVVGEEEDVRKRVPDEGPAWVIDPIDGTHNFVRGIRVWGTAVAAVVDGEPVAAATVCPALDDVYTADADGAYRNGDPLSVSDVDEPRRGTVDPTLWWDHDAREEYANACEAIVTRFGDMRRLGAAQVVLPTVAAGGLEGTISNLRANPWDSVAGVFMVRQAGGRVTDLEGNRWRHDSVGLVASNGRLHEEVLAAARAIDERGVDVDGDEDGIDGNDIDGGDDIDDVDGGDGN</sequence>
<dbReference type="PANTHER" id="PTHR20854">
    <property type="entry name" value="INOSITOL MONOPHOSPHATASE"/>
    <property type="match status" value="1"/>
</dbReference>
<keyword evidence="11" id="KW-1185">Reference proteome</keyword>
<evidence type="ECO:0000256" key="1">
    <source>
        <dbReference type="ARBA" id="ARBA00001273"/>
    </source>
</evidence>
<gene>
    <name evidence="10" type="ORF">ACFPJA_04750</name>
</gene>
<dbReference type="GO" id="GO:0042132">
    <property type="term" value="F:fructose 1,6-bisphosphate 1-phosphatase activity"/>
    <property type="evidence" value="ECO:0007669"/>
    <property type="project" value="UniProtKB-EC"/>
</dbReference>
<evidence type="ECO:0000256" key="5">
    <source>
        <dbReference type="ARBA" id="ARBA00022842"/>
    </source>
</evidence>
<feature type="binding site" evidence="8">
    <location>
        <position position="89"/>
    </location>
    <ligand>
        <name>Mg(2+)</name>
        <dbReference type="ChEBI" id="CHEBI:18420"/>
        <label>1</label>
        <note>catalytic</note>
    </ligand>
</feature>
<dbReference type="SUPFAM" id="SSF56655">
    <property type="entry name" value="Carbohydrate phosphatase"/>
    <property type="match status" value="1"/>
</dbReference>
<protein>
    <recommendedName>
        <fullName evidence="2">fructose-bisphosphatase</fullName>
        <ecNumber evidence="2">3.1.3.11</ecNumber>
    </recommendedName>
</protein>
<comment type="cofactor">
    <cofactor evidence="8">
        <name>Mg(2+)</name>
        <dbReference type="ChEBI" id="CHEBI:18420"/>
    </cofactor>
</comment>
<keyword evidence="3 8" id="KW-0479">Metal-binding</keyword>
<evidence type="ECO:0000256" key="2">
    <source>
        <dbReference type="ARBA" id="ARBA00013093"/>
    </source>
</evidence>
<evidence type="ECO:0000313" key="10">
    <source>
        <dbReference type="EMBL" id="MFC5134030.1"/>
    </source>
</evidence>
<accession>A0ABD5QP09</accession>
<dbReference type="InterPro" id="IPR020583">
    <property type="entry name" value="Inositol_monoP_metal-BS"/>
</dbReference>
<evidence type="ECO:0000256" key="7">
    <source>
        <dbReference type="ARBA" id="ARBA00038103"/>
    </source>
</evidence>
<evidence type="ECO:0000256" key="6">
    <source>
        <dbReference type="ARBA" id="ARBA00023277"/>
    </source>
</evidence>
<feature type="binding site" evidence="8">
    <location>
        <position position="88"/>
    </location>
    <ligand>
        <name>Mg(2+)</name>
        <dbReference type="ChEBI" id="CHEBI:18420"/>
        <label>1</label>
        <note>catalytic</note>
    </ligand>
</feature>
<organism evidence="10 11">
    <name type="scientific">Halorubrum glutamatedens</name>
    <dbReference type="NCBI Taxonomy" id="2707018"/>
    <lineage>
        <taxon>Archaea</taxon>
        <taxon>Methanobacteriati</taxon>
        <taxon>Methanobacteriota</taxon>
        <taxon>Stenosarchaea group</taxon>
        <taxon>Halobacteria</taxon>
        <taxon>Halobacteriales</taxon>
        <taxon>Haloferacaceae</taxon>
        <taxon>Halorubrum</taxon>
    </lineage>
</organism>
<dbReference type="Pfam" id="PF00459">
    <property type="entry name" value="Inositol_P"/>
    <property type="match status" value="1"/>
</dbReference>
<dbReference type="InterPro" id="IPR000760">
    <property type="entry name" value="Inositol_monophosphatase-like"/>
</dbReference>
<dbReference type="EMBL" id="JBHSKV010000007">
    <property type="protein sequence ID" value="MFC5134030.1"/>
    <property type="molecule type" value="Genomic_DNA"/>
</dbReference>
<evidence type="ECO:0000256" key="8">
    <source>
        <dbReference type="PIRSR" id="PIRSR600760-2"/>
    </source>
</evidence>
<dbReference type="PROSITE" id="PS00629">
    <property type="entry name" value="IMP_1"/>
    <property type="match status" value="1"/>
</dbReference>
<dbReference type="Gene3D" id="3.30.540.10">
    <property type="entry name" value="Fructose-1,6-Bisphosphatase, subunit A, domain 1"/>
    <property type="match status" value="1"/>
</dbReference>
<feature type="region of interest" description="Disordered" evidence="9">
    <location>
        <begin position="266"/>
        <end position="295"/>
    </location>
</feature>
<proteinExistence type="inferred from homology"/>
<keyword evidence="6" id="KW-0119">Carbohydrate metabolism</keyword>
<evidence type="ECO:0000256" key="4">
    <source>
        <dbReference type="ARBA" id="ARBA00022801"/>
    </source>
</evidence>
<dbReference type="CDD" id="cd01637">
    <property type="entry name" value="IMPase_like"/>
    <property type="match status" value="1"/>
</dbReference>
<dbReference type="Proteomes" id="UP001596145">
    <property type="component" value="Unassembled WGS sequence"/>
</dbReference>
<feature type="compositionally biased region" description="Acidic residues" evidence="9">
    <location>
        <begin position="268"/>
        <end position="295"/>
    </location>
</feature>
<dbReference type="RefSeq" id="WP_122104320.1">
    <property type="nucleotide sequence ID" value="NZ_JBHSKV010000007.1"/>
</dbReference>
<reference evidence="10 11" key="1">
    <citation type="journal article" date="2019" name="Int. J. Syst. Evol. Microbiol.">
        <title>The Global Catalogue of Microorganisms (GCM) 10K type strain sequencing project: providing services to taxonomists for standard genome sequencing and annotation.</title>
        <authorList>
            <consortium name="The Broad Institute Genomics Platform"/>
            <consortium name="The Broad Institute Genome Sequencing Center for Infectious Disease"/>
            <person name="Wu L."/>
            <person name="Ma J."/>
        </authorList>
    </citation>
    <scope>NUCLEOTIDE SEQUENCE [LARGE SCALE GENOMIC DNA]</scope>
    <source>
        <strain evidence="10 11">CGMCC 1.16026</strain>
    </source>
</reference>
<feature type="binding site" evidence="8">
    <location>
        <position position="213"/>
    </location>
    <ligand>
        <name>Mg(2+)</name>
        <dbReference type="ChEBI" id="CHEBI:18420"/>
        <label>1</label>
        <note>catalytic</note>
    </ligand>
</feature>
<feature type="binding site" evidence="8">
    <location>
        <position position="86"/>
    </location>
    <ligand>
        <name>Mg(2+)</name>
        <dbReference type="ChEBI" id="CHEBI:18420"/>
        <label>1</label>
        <note>catalytic</note>
    </ligand>
</feature>
<dbReference type="AlphaFoldDB" id="A0ABD5QP09"/>
<dbReference type="PANTHER" id="PTHR20854:SF4">
    <property type="entry name" value="INOSITOL-1-MONOPHOSPHATASE-RELATED"/>
    <property type="match status" value="1"/>
</dbReference>
<dbReference type="EC" id="3.1.3.11" evidence="2"/>
<name>A0ABD5QP09_9EURY</name>
<keyword evidence="4" id="KW-0378">Hydrolase</keyword>
<dbReference type="GO" id="GO:0046872">
    <property type="term" value="F:metal ion binding"/>
    <property type="evidence" value="ECO:0007669"/>
    <property type="project" value="UniProtKB-KW"/>
</dbReference>
<comment type="catalytic activity">
    <reaction evidence="1">
        <text>beta-D-fructose 1,6-bisphosphate + H2O = beta-D-fructose 6-phosphate + phosphate</text>
        <dbReference type="Rhea" id="RHEA:11064"/>
        <dbReference type="ChEBI" id="CHEBI:15377"/>
        <dbReference type="ChEBI" id="CHEBI:32966"/>
        <dbReference type="ChEBI" id="CHEBI:43474"/>
        <dbReference type="ChEBI" id="CHEBI:57634"/>
        <dbReference type="EC" id="3.1.3.11"/>
    </reaction>
</comment>
<keyword evidence="5 8" id="KW-0460">Magnesium</keyword>
<dbReference type="PRINTS" id="PR00377">
    <property type="entry name" value="IMPHPHTASES"/>
</dbReference>
<evidence type="ECO:0000313" key="11">
    <source>
        <dbReference type="Proteomes" id="UP001596145"/>
    </source>
</evidence>
<comment type="similarity">
    <text evidence="7">Belongs to the inositol monophosphatase superfamily. FBPase class 4 family.</text>
</comment>
<evidence type="ECO:0000256" key="3">
    <source>
        <dbReference type="ARBA" id="ARBA00022723"/>
    </source>
</evidence>
<evidence type="ECO:0000256" key="9">
    <source>
        <dbReference type="SAM" id="MobiDB-lite"/>
    </source>
</evidence>
<feature type="binding site" evidence="8">
    <location>
        <position position="68"/>
    </location>
    <ligand>
        <name>Mg(2+)</name>
        <dbReference type="ChEBI" id="CHEBI:18420"/>
        <label>1</label>
        <note>catalytic</note>
    </ligand>
</feature>
<comment type="caution">
    <text evidence="10">The sequence shown here is derived from an EMBL/GenBank/DDBJ whole genome shotgun (WGS) entry which is preliminary data.</text>
</comment>
<dbReference type="Gene3D" id="3.40.190.80">
    <property type="match status" value="1"/>
</dbReference>